<dbReference type="InterPro" id="IPR048634">
    <property type="entry name" value="SecD_SecF_C"/>
</dbReference>
<dbReference type="GO" id="GO:0015450">
    <property type="term" value="F:protein-transporting ATPase activity"/>
    <property type="evidence" value="ECO:0007669"/>
    <property type="project" value="InterPro"/>
</dbReference>
<dbReference type="GO" id="GO:0065002">
    <property type="term" value="P:intracellular protein transmembrane transport"/>
    <property type="evidence" value="ECO:0007669"/>
    <property type="project" value="UniProtKB-UniRule"/>
</dbReference>
<gene>
    <name evidence="9" type="primary">secF</name>
    <name evidence="11" type="ORF">A2806_03090</name>
</gene>
<dbReference type="GO" id="GO:0006605">
    <property type="term" value="P:protein targeting"/>
    <property type="evidence" value="ECO:0007669"/>
    <property type="project" value="UniProtKB-UniRule"/>
</dbReference>
<dbReference type="EMBL" id="MHSS01000007">
    <property type="protein sequence ID" value="OHA48422.1"/>
    <property type="molecule type" value="Genomic_DNA"/>
</dbReference>
<comment type="subcellular location">
    <subcellularLocation>
        <location evidence="1 9">Cell membrane</location>
        <topology evidence="1 9">Multi-pass membrane protein</topology>
    </subcellularLocation>
</comment>
<dbReference type="HAMAP" id="MF_01464_B">
    <property type="entry name" value="SecF_B"/>
    <property type="match status" value="1"/>
</dbReference>
<evidence type="ECO:0000313" key="12">
    <source>
        <dbReference type="Proteomes" id="UP000177629"/>
    </source>
</evidence>
<organism evidence="11 12">
    <name type="scientific">Candidatus Terrybacteria bacterium RIFCSPHIGHO2_01_FULL_48_17</name>
    <dbReference type="NCBI Taxonomy" id="1802362"/>
    <lineage>
        <taxon>Bacteria</taxon>
        <taxon>Candidatus Terryibacteriota</taxon>
    </lineage>
</organism>
<dbReference type="GO" id="GO:0005886">
    <property type="term" value="C:plasma membrane"/>
    <property type="evidence" value="ECO:0007669"/>
    <property type="project" value="UniProtKB-SubCell"/>
</dbReference>
<evidence type="ECO:0000256" key="3">
    <source>
        <dbReference type="ARBA" id="ARBA00022475"/>
    </source>
</evidence>
<evidence type="ECO:0000256" key="4">
    <source>
        <dbReference type="ARBA" id="ARBA00022692"/>
    </source>
</evidence>
<sequence length="301" mass="33173">MNLPIIQNRKYFFILSISFVVVSVAALMIWGLRFGIEFTGGSQLEIRFAGSPPDNAVIFEKIKEVEGINEVLLQPTANQTTVVRLLPIDENTHQAVLAKLNELGDVQELQFASIGPVIGSELRQKGIVAVVAGLFAIMLYIAWAFRAASRPVRSWQYGLVVALVGLLHDVLIPVGAFAALGHFMKLELGVPFIAAILTVLGFSVHDTIVVFDRTRENLRRIAKQPFEHIVNVSVNQTLGRSLNTSMTLVFMIVALLFFGGESLRSFALVILVGTIVGTYSSIFIASPLLVELSRFKLPRRR</sequence>
<evidence type="ECO:0000256" key="5">
    <source>
        <dbReference type="ARBA" id="ARBA00022927"/>
    </source>
</evidence>
<dbReference type="InterPro" id="IPR022813">
    <property type="entry name" value="SecD/SecF_arch_bac"/>
</dbReference>
<protein>
    <recommendedName>
        <fullName evidence="9">Protein-export membrane protein SecF</fullName>
    </recommendedName>
</protein>
<evidence type="ECO:0000313" key="11">
    <source>
        <dbReference type="EMBL" id="OHA48422.1"/>
    </source>
</evidence>
<feature type="transmembrane region" description="Helical" evidence="9">
    <location>
        <begin position="157"/>
        <end position="180"/>
    </location>
</feature>
<dbReference type="Gene3D" id="1.20.1640.10">
    <property type="entry name" value="Multidrug efflux transporter AcrB transmembrane domain"/>
    <property type="match status" value="1"/>
</dbReference>
<comment type="subunit">
    <text evidence="9">Forms a complex with SecD. Part of the essential Sec protein translocation apparatus which comprises SecA, SecYEG and auxiliary proteins SecDF. Other proteins may also be involved.</text>
</comment>
<dbReference type="Proteomes" id="UP000177629">
    <property type="component" value="Unassembled WGS sequence"/>
</dbReference>
<dbReference type="AlphaFoldDB" id="A0A1G2PLB4"/>
<evidence type="ECO:0000256" key="2">
    <source>
        <dbReference type="ARBA" id="ARBA00022448"/>
    </source>
</evidence>
<feature type="transmembrane region" description="Helical" evidence="9">
    <location>
        <begin position="242"/>
        <end position="260"/>
    </location>
</feature>
<dbReference type="GO" id="GO:0043952">
    <property type="term" value="P:protein transport by the Sec complex"/>
    <property type="evidence" value="ECO:0007669"/>
    <property type="project" value="UniProtKB-UniRule"/>
</dbReference>
<dbReference type="STRING" id="1802362.A2806_03090"/>
<keyword evidence="6 9" id="KW-1133">Transmembrane helix</keyword>
<dbReference type="PRINTS" id="PR01755">
    <property type="entry name" value="SECFTRNLCASE"/>
</dbReference>
<dbReference type="InterPro" id="IPR022646">
    <property type="entry name" value="SecD/SecF_CS"/>
</dbReference>
<reference evidence="11 12" key="1">
    <citation type="journal article" date="2016" name="Nat. Commun.">
        <title>Thousands of microbial genomes shed light on interconnected biogeochemical processes in an aquifer system.</title>
        <authorList>
            <person name="Anantharaman K."/>
            <person name="Brown C.T."/>
            <person name="Hug L.A."/>
            <person name="Sharon I."/>
            <person name="Castelle C.J."/>
            <person name="Probst A.J."/>
            <person name="Thomas B.C."/>
            <person name="Singh A."/>
            <person name="Wilkins M.J."/>
            <person name="Karaoz U."/>
            <person name="Brodie E.L."/>
            <person name="Williams K.H."/>
            <person name="Hubbard S.S."/>
            <person name="Banfield J.F."/>
        </authorList>
    </citation>
    <scope>NUCLEOTIDE SEQUENCE [LARGE SCALE GENOMIC DNA]</scope>
</reference>
<dbReference type="SUPFAM" id="SSF82866">
    <property type="entry name" value="Multidrug efflux transporter AcrB transmembrane domain"/>
    <property type="match status" value="1"/>
</dbReference>
<keyword evidence="2 9" id="KW-0813">Transport</keyword>
<comment type="caution">
    <text evidence="11">The sequence shown here is derived from an EMBL/GenBank/DDBJ whole genome shotgun (WGS) entry which is preliminary data.</text>
</comment>
<feature type="transmembrane region" description="Helical" evidence="9">
    <location>
        <begin position="12"/>
        <end position="32"/>
    </location>
</feature>
<evidence type="ECO:0000256" key="1">
    <source>
        <dbReference type="ARBA" id="ARBA00004651"/>
    </source>
</evidence>
<keyword evidence="8 9" id="KW-0472">Membrane</keyword>
<dbReference type="InterPro" id="IPR005665">
    <property type="entry name" value="SecF_bac"/>
</dbReference>
<keyword evidence="3 9" id="KW-1003">Cell membrane</keyword>
<name>A0A1G2PLB4_9BACT</name>
<feature type="domain" description="Protein export membrane protein SecD/SecF C-terminal" evidence="10">
    <location>
        <begin position="100"/>
        <end position="293"/>
    </location>
</feature>
<comment type="similarity">
    <text evidence="9">Belongs to the SecD/SecF family. SecF subfamily.</text>
</comment>
<evidence type="ECO:0000256" key="7">
    <source>
        <dbReference type="ARBA" id="ARBA00023010"/>
    </source>
</evidence>
<proteinExistence type="inferred from homology"/>
<feature type="transmembrane region" description="Helical" evidence="9">
    <location>
        <begin position="126"/>
        <end position="145"/>
    </location>
</feature>
<keyword evidence="5 9" id="KW-0653">Protein transport</keyword>
<evidence type="ECO:0000256" key="6">
    <source>
        <dbReference type="ARBA" id="ARBA00022989"/>
    </source>
</evidence>
<dbReference type="NCBIfam" id="TIGR00966">
    <property type="entry name" value="transloc_SecF"/>
    <property type="match status" value="1"/>
</dbReference>
<evidence type="ECO:0000256" key="9">
    <source>
        <dbReference type="HAMAP-Rule" id="MF_01464"/>
    </source>
</evidence>
<comment type="function">
    <text evidence="9">Part of the Sec protein translocase complex. Interacts with the SecYEG preprotein conducting channel. SecDF uses the proton motive force (PMF) to complete protein translocation after the ATP-dependent function of SecA.</text>
</comment>
<evidence type="ECO:0000259" key="10">
    <source>
        <dbReference type="Pfam" id="PF02355"/>
    </source>
</evidence>
<dbReference type="PANTHER" id="PTHR30081:SF8">
    <property type="entry name" value="PROTEIN TRANSLOCASE SUBUNIT SECF"/>
    <property type="match status" value="1"/>
</dbReference>
<keyword evidence="4 9" id="KW-0812">Transmembrane</keyword>
<keyword evidence="7 9" id="KW-0811">Translocation</keyword>
<dbReference type="Pfam" id="PF07549">
    <property type="entry name" value="Sec_GG"/>
    <property type="match status" value="1"/>
</dbReference>
<feature type="transmembrane region" description="Helical" evidence="9">
    <location>
        <begin position="266"/>
        <end position="290"/>
    </location>
</feature>
<dbReference type="InterPro" id="IPR022645">
    <property type="entry name" value="SecD/SecF_bac"/>
</dbReference>
<accession>A0A1G2PLB4</accession>
<evidence type="ECO:0000256" key="8">
    <source>
        <dbReference type="ARBA" id="ARBA00023136"/>
    </source>
</evidence>
<dbReference type="PANTHER" id="PTHR30081">
    <property type="entry name" value="PROTEIN-EXPORT MEMBRANE PROTEIN SEC"/>
    <property type="match status" value="1"/>
</dbReference>
<feature type="transmembrane region" description="Helical" evidence="9">
    <location>
        <begin position="192"/>
        <end position="211"/>
    </location>
</feature>
<dbReference type="Pfam" id="PF02355">
    <property type="entry name" value="SecD_SecF_C"/>
    <property type="match status" value="1"/>
</dbReference>